<evidence type="ECO:0000313" key="1">
    <source>
        <dbReference type="EMBL" id="KAG4304925.1"/>
    </source>
</evidence>
<comment type="caution">
    <text evidence="1">The sequence shown here is derived from an EMBL/GenBank/DDBJ whole genome shotgun (WGS) entry which is preliminary data.</text>
</comment>
<evidence type="ECO:0000313" key="2">
    <source>
        <dbReference type="Proteomes" id="UP000768646"/>
    </source>
</evidence>
<dbReference type="Proteomes" id="UP000768646">
    <property type="component" value="Unassembled WGS sequence"/>
</dbReference>
<proteinExistence type="predicted"/>
<reference evidence="1 2" key="1">
    <citation type="journal article" date="2021" name="Commun. Biol.">
        <title>Genomic insights into the host specific adaptation of the Pneumocystis genus.</title>
        <authorList>
            <person name="Cisse O.H."/>
            <person name="Ma L."/>
            <person name="Dekker J.P."/>
            <person name="Khil P.P."/>
            <person name="Youn J.-H."/>
            <person name="Brenchley J.M."/>
            <person name="Blair R."/>
            <person name="Pahar B."/>
            <person name="Chabe M."/>
            <person name="Van Rompay K.K.A."/>
            <person name="Keesler R."/>
            <person name="Sukura A."/>
            <person name="Hirsch V."/>
            <person name="Kutty G."/>
            <person name="Liu Y."/>
            <person name="Peng L."/>
            <person name="Chen J."/>
            <person name="Song J."/>
            <person name="Weissenbacher-Lang C."/>
            <person name="Xu J."/>
            <person name="Upham N.S."/>
            <person name="Stajich J.E."/>
            <person name="Cuomo C.A."/>
            <person name="Cushion M.T."/>
            <person name="Kovacs J.A."/>
        </authorList>
    </citation>
    <scope>NUCLEOTIDE SEQUENCE [LARGE SCALE GENOMIC DNA]</scope>
    <source>
        <strain evidence="1 2">RABM</strain>
    </source>
</reference>
<gene>
    <name evidence="1" type="ORF">PORY_001600</name>
</gene>
<sequence length="298" mass="33229">MSFQSSEGLTDADVAKAEAQEPVQMNDKSIQSQKNMSSQEKSLRITIRVPARPHSGRKSSRRRVGVLESATETEFEELSSLSDVNEDDEIALDESLDTDDTEMFAPPSHPQEALSGGSSRLTKRQRARIDEELSRTNDLVQLPETARKRHQTLTEEELALKKDELARRRKNLSEQKLEEEKMGTIHKLLNKQATHKYKRTKVGDVEGASDDEKNVPQASSPTMSRWLDTKEGTVFAVPKQWLNTSISFYFSPQKAPALPLPRPSCTSCGGIGIYTVIGSDASLRACSIPCIRSIQSRL</sequence>
<name>A0ACB7CBR6_9ASCO</name>
<dbReference type="EMBL" id="JABTEG010000005">
    <property type="protein sequence ID" value="KAG4304925.1"/>
    <property type="molecule type" value="Genomic_DNA"/>
</dbReference>
<organism evidence="1 2">
    <name type="scientific">Pneumocystis oryctolagi</name>
    <dbReference type="NCBI Taxonomy" id="42067"/>
    <lineage>
        <taxon>Eukaryota</taxon>
        <taxon>Fungi</taxon>
        <taxon>Dikarya</taxon>
        <taxon>Ascomycota</taxon>
        <taxon>Taphrinomycotina</taxon>
        <taxon>Pneumocystomycetes</taxon>
        <taxon>Pneumocystaceae</taxon>
        <taxon>Pneumocystis</taxon>
    </lineage>
</organism>
<accession>A0ACB7CBR6</accession>
<keyword evidence="2" id="KW-1185">Reference proteome</keyword>
<protein>
    <submittedName>
        <fullName evidence="1">Uncharacterized protein</fullName>
    </submittedName>
</protein>